<accession>A0A8W8N4Q4</accession>
<evidence type="ECO:0000256" key="1">
    <source>
        <dbReference type="SAM" id="SignalP"/>
    </source>
</evidence>
<feature type="signal peptide" evidence="1">
    <location>
        <begin position="1"/>
        <end position="20"/>
    </location>
</feature>
<evidence type="ECO:0000313" key="3">
    <source>
        <dbReference type="Proteomes" id="UP000005408"/>
    </source>
</evidence>
<dbReference type="AlphaFoldDB" id="A0A8W8N4Q4"/>
<dbReference type="PROSITE" id="PS51257">
    <property type="entry name" value="PROKAR_LIPOPROTEIN"/>
    <property type="match status" value="1"/>
</dbReference>
<sequence>MSRLCSIILTLTCIWTSGSCMFLPDLQYDSVSFNNLPSENNFQRDETFLRLLSNLNQFLVDSQRNDRTTTEGDFGIGAKLKQISDLQNIQNHYNDLLNPDPSHLAS</sequence>
<evidence type="ECO:0000313" key="2">
    <source>
        <dbReference type="EnsemblMetazoa" id="G4631.1:cds"/>
    </source>
</evidence>
<proteinExistence type="predicted"/>
<keyword evidence="3" id="KW-1185">Reference proteome</keyword>
<reference evidence="2" key="1">
    <citation type="submission" date="2022-08" db="UniProtKB">
        <authorList>
            <consortium name="EnsemblMetazoa"/>
        </authorList>
    </citation>
    <scope>IDENTIFICATION</scope>
    <source>
        <strain evidence="2">05x7-T-G4-1.051#20</strain>
    </source>
</reference>
<organism evidence="2 3">
    <name type="scientific">Magallana gigas</name>
    <name type="common">Pacific oyster</name>
    <name type="synonym">Crassostrea gigas</name>
    <dbReference type="NCBI Taxonomy" id="29159"/>
    <lineage>
        <taxon>Eukaryota</taxon>
        <taxon>Metazoa</taxon>
        <taxon>Spiralia</taxon>
        <taxon>Lophotrochozoa</taxon>
        <taxon>Mollusca</taxon>
        <taxon>Bivalvia</taxon>
        <taxon>Autobranchia</taxon>
        <taxon>Pteriomorphia</taxon>
        <taxon>Ostreida</taxon>
        <taxon>Ostreoidea</taxon>
        <taxon>Ostreidae</taxon>
        <taxon>Magallana</taxon>
    </lineage>
</organism>
<dbReference type="Proteomes" id="UP000005408">
    <property type="component" value="Unassembled WGS sequence"/>
</dbReference>
<protein>
    <submittedName>
        <fullName evidence="2">Uncharacterized protein</fullName>
    </submittedName>
</protein>
<name>A0A8W8N4Q4_MAGGI</name>
<keyword evidence="1" id="KW-0732">Signal</keyword>
<dbReference type="EnsemblMetazoa" id="G4631.1">
    <property type="protein sequence ID" value="G4631.1:cds"/>
    <property type="gene ID" value="G4631"/>
</dbReference>
<feature type="chain" id="PRO_5036443227" evidence="1">
    <location>
        <begin position="21"/>
        <end position="106"/>
    </location>
</feature>